<sequence>MLVGWEGEAAPVALRTACSAASAAAGAVTLVMLVGWEGTPSPPATDGPAALAPPPPRVALAPVIPPPAGGPKGRCRHHRRRQGRCRHHRRRQGRCRHHCRRQQASVAASADEWRPVGKPYQYLLGTEGPSREAGVCTTGACSRHIERRGMNENDKIGDCCCLRPFPGGTLAMSDPRVGDGRRARGRGHFPLRGINTHYLPSSLNSERRCTVTATEAAAARAAPSCSSSSSTSTAGAAPNASSSACSPRAPVGAIRPPAGAVTPVVVMTAAGPLRFRLSPVVVDTI</sequence>
<dbReference type="EMBL" id="BNCO01000103">
    <property type="protein sequence ID" value="GIL67759.1"/>
    <property type="molecule type" value="Genomic_DNA"/>
</dbReference>
<organism evidence="2 3">
    <name type="scientific">Volvox africanus</name>
    <dbReference type="NCBI Taxonomy" id="51714"/>
    <lineage>
        <taxon>Eukaryota</taxon>
        <taxon>Viridiplantae</taxon>
        <taxon>Chlorophyta</taxon>
        <taxon>core chlorophytes</taxon>
        <taxon>Chlorophyceae</taxon>
        <taxon>CS clade</taxon>
        <taxon>Chlamydomonadales</taxon>
        <taxon>Volvocaceae</taxon>
        <taxon>Volvox</taxon>
    </lineage>
</organism>
<evidence type="ECO:0000256" key="1">
    <source>
        <dbReference type="SAM" id="MobiDB-lite"/>
    </source>
</evidence>
<feature type="region of interest" description="Disordered" evidence="1">
    <location>
        <begin position="220"/>
        <end position="249"/>
    </location>
</feature>
<accession>A0A8J4BS23</accession>
<proteinExistence type="predicted"/>
<dbReference type="AlphaFoldDB" id="A0A8J4BS23"/>
<name>A0A8J4BS23_9CHLO</name>
<evidence type="ECO:0000313" key="2">
    <source>
        <dbReference type="EMBL" id="GIL67759.1"/>
    </source>
</evidence>
<feature type="compositionally biased region" description="Basic residues" evidence="1">
    <location>
        <begin position="73"/>
        <end position="89"/>
    </location>
</feature>
<reference evidence="2" key="1">
    <citation type="journal article" date="2021" name="Proc. Natl. Acad. Sci. U.S.A.">
        <title>Three genomes in the algal genus Volvox reveal the fate of a haploid sex-determining region after a transition to homothallism.</title>
        <authorList>
            <person name="Yamamoto K."/>
            <person name="Hamaji T."/>
            <person name="Kawai-Toyooka H."/>
            <person name="Matsuzaki R."/>
            <person name="Takahashi F."/>
            <person name="Nishimura Y."/>
            <person name="Kawachi M."/>
            <person name="Noguchi H."/>
            <person name="Minakuchi Y."/>
            <person name="Umen J.G."/>
            <person name="Toyoda A."/>
            <person name="Nozaki H."/>
        </authorList>
    </citation>
    <scope>NUCLEOTIDE SEQUENCE</scope>
    <source>
        <strain evidence="2">NIES-3780</strain>
    </source>
</reference>
<protein>
    <submittedName>
        <fullName evidence="2">Uncharacterized protein</fullName>
    </submittedName>
</protein>
<feature type="region of interest" description="Disordered" evidence="1">
    <location>
        <begin position="66"/>
        <end position="89"/>
    </location>
</feature>
<evidence type="ECO:0000313" key="3">
    <source>
        <dbReference type="Proteomes" id="UP000747399"/>
    </source>
</evidence>
<comment type="caution">
    <text evidence="2">The sequence shown here is derived from an EMBL/GenBank/DDBJ whole genome shotgun (WGS) entry which is preliminary data.</text>
</comment>
<gene>
    <name evidence="2" type="ORF">Vafri_21284</name>
</gene>
<keyword evidence="3" id="KW-1185">Reference proteome</keyword>
<dbReference type="Proteomes" id="UP000747399">
    <property type="component" value="Unassembled WGS sequence"/>
</dbReference>